<organism evidence="2 3">
    <name type="scientific">Heracleum sosnowskyi</name>
    <dbReference type="NCBI Taxonomy" id="360622"/>
    <lineage>
        <taxon>Eukaryota</taxon>
        <taxon>Viridiplantae</taxon>
        <taxon>Streptophyta</taxon>
        <taxon>Embryophyta</taxon>
        <taxon>Tracheophyta</taxon>
        <taxon>Spermatophyta</taxon>
        <taxon>Magnoliopsida</taxon>
        <taxon>eudicotyledons</taxon>
        <taxon>Gunneridae</taxon>
        <taxon>Pentapetalae</taxon>
        <taxon>asterids</taxon>
        <taxon>campanulids</taxon>
        <taxon>Apiales</taxon>
        <taxon>Apiaceae</taxon>
        <taxon>Apioideae</taxon>
        <taxon>apioid superclade</taxon>
        <taxon>Tordylieae</taxon>
        <taxon>Tordyliinae</taxon>
        <taxon>Heracleum</taxon>
    </lineage>
</organism>
<protein>
    <submittedName>
        <fullName evidence="2">Mannan endo-1,4-beta-mannosidase 1</fullName>
    </submittedName>
</protein>
<dbReference type="Proteomes" id="UP001237642">
    <property type="component" value="Unassembled WGS sequence"/>
</dbReference>
<proteinExistence type="predicted"/>
<dbReference type="SUPFAM" id="SSF51445">
    <property type="entry name" value="(Trans)glycosidases"/>
    <property type="match status" value="1"/>
</dbReference>
<evidence type="ECO:0000256" key="1">
    <source>
        <dbReference type="SAM" id="SignalP"/>
    </source>
</evidence>
<sequence>MACFSKITCVLALLLSLALVSKARVFDSVDYSRNKQGFVSIKGSHFTLKGSPFLFNGFNSYWMMTVAADPNMRHQVTEVFRDASAAGMSVCRTWAFADGSSNALHVGQNTRFYLHTQYTSNC</sequence>
<comment type="caution">
    <text evidence="2">The sequence shown here is derived from an EMBL/GenBank/DDBJ whole genome shotgun (WGS) entry which is preliminary data.</text>
</comment>
<name>A0AAD8IM01_9APIA</name>
<feature type="signal peptide" evidence="1">
    <location>
        <begin position="1"/>
        <end position="23"/>
    </location>
</feature>
<evidence type="ECO:0000313" key="3">
    <source>
        <dbReference type="Proteomes" id="UP001237642"/>
    </source>
</evidence>
<dbReference type="InterPro" id="IPR045053">
    <property type="entry name" value="MAN-like"/>
</dbReference>
<reference evidence="2" key="2">
    <citation type="submission" date="2023-05" db="EMBL/GenBank/DDBJ databases">
        <authorList>
            <person name="Schelkunov M.I."/>
        </authorList>
    </citation>
    <scope>NUCLEOTIDE SEQUENCE</scope>
    <source>
        <strain evidence="2">Hsosn_3</strain>
        <tissue evidence="2">Leaf</tissue>
    </source>
</reference>
<dbReference type="EMBL" id="JAUIZM010000004">
    <property type="protein sequence ID" value="KAK1386832.1"/>
    <property type="molecule type" value="Genomic_DNA"/>
</dbReference>
<dbReference type="GO" id="GO:0016985">
    <property type="term" value="F:mannan endo-1,4-beta-mannosidase activity"/>
    <property type="evidence" value="ECO:0007669"/>
    <property type="project" value="UniProtKB-EC"/>
</dbReference>
<keyword evidence="1" id="KW-0732">Signal</keyword>
<dbReference type="AlphaFoldDB" id="A0AAD8IM01"/>
<dbReference type="PANTHER" id="PTHR31451">
    <property type="match status" value="1"/>
</dbReference>
<dbReference type="PANTHER" id="PTHR31451:SF59">
    <property type="entry name" value="MANNAN ENDO-1,4-BETA-MANNOSIDASE"/>
    <property type="match status" value="1"/>
</dbReference>
<reference evidence="2" key="1">
    <citation type="submission" date="2023-02" db="EMBL/GenBank/DDBJ databases">
        <title>Genome of toxic invasive species Heracleum sosnowskyi carries increased number of genes despite the absence of recent whole-genome duplications.</title>
        <authorList>
            <person name="Schelkunov M."/>
            <person name="Shtratnikova V."/>
            <person name="Makarenko M."/>
            <person name="Klepikova A."/>
            <person name="Omelchenko D."/>
            <person name="Novikova G."/>
            <person name="Obukhova E."/>
            <person name="Bogdanov V."/>
            <person name="Penin A."/>
            <person name="Logacheva M."/>
        </authorList>
    </citation>
    <scope>NUCLEOTIDE SEQUENCE</scope>
    <source>
        <strain evidence="2">Hsosn_3</strain>
        <tissue evidence="2">Leaf</tissue>
    </source>
</reference>
<keyword evidence="3" id="KW-1185">Reference proteome</keyword>
<accession>A0AAD8IM01</accession>
<dbReference type="Gene3D" id="3.20.20.80">
    <property type="entry name" value="Glycosidases"/>
    <property type="match status" value="1"/>
</dbReference>
<dbReference type="InterPro" id="IPR017853">
    <property type="entry name" value="GH"/>
</dbReference>
<evidence type="ECO:0000313" key="2">
    <source>
        <dbReference type="EMBL" id="KAK1386832.1"/>
    </source>
</evidence>
<gene>
    <name evidence="2" type="ORF">POM88_015010</name>
</gene>
<feature type="chain" id="PRO_5042028111" evidence="1">
    <location>
        <begin position="24"/>
        <end position="122"/>
    </location>
</feature>